<dbReference type="NCBIfam" id="TIGR02107">
    <property type="entry name" value="PQQ_syn_pqqA"/>
    <property type="match status" value="1"/>
</dbReference>
<dbReference type="Pfam" id="PF08042">
    <property type="entry name" value="PqqA"/>
    <property type="match status" value="1"/>
</dbReference>
<organism evidence="7 8">
    <name type="scientific">Malikia spinosa</name>
    <dbReference type="NCBI Taxonomy" id="86180"/>
    <lineage>
        <taxon>Bacteria</taxon>
        <taxon>Pseudomonadati</taxon>
        <taxon>Pseudomonadota</taxon>
        <taxon>Betaproteobacteria</taxon>
        <taxon>Burkholderiales</taxon>
        <taxon>Comamonadaceae</taxon>
        <taxon>Malikia</taxon>
    </lineage>
</organism>
<dbReference type="EMBL" id="VYSB01000042">
    <property type="protein sequence ID" value="MYZ54033.1"/>
    <property type="molecule type" value="Genomic_DNA"/>
</dbReference>
<name>A0A2S9KC54_9BURK</name>
<evidence type="ECO:0000256" key="1">
    <source>
        <dbReference type="ARBA" id="ARBA00004886"/>
    </source>
</evidence>
<gene>
    <name evidence="5 7" type="primary">pqqA</name>
    <name evidence="7" type="ORF">C6P61_13335</name>
    <name evidence="6" type="ORF">F5985_18365</name>
</gene>
<evidence type="ECO:0000313" key="8">
    <source>
        <dbReference type="Proteomes" id="UP000238326"/>
    </source>
</evidence>
<evidence type="ECO:0000256" key="5">
    <source>
        <dbReference type="HAMAP-Rule" id="MF_00656"/>
    </source>
</evidence>
<evidence type="ECO:0000313" key="9">
    <source>
        <dbReference type="Proteomes" id="UP000481947"/>
    </source>
</evidence>
<dbReference type="RefSeq" id="WP_105730486.1">
    <property type="nucleotide sequence ID" value="NZ_CAXYWD010000009.1"/>
</dbReference>
<dbReference type="InterPro" id="IPR011725">
    <property type="entry name" value="PQQ_synth_PqqA"/>
</dbReference>
<dbReference type="Proteomes" id="UP000238326">
    <property type="component" value="Unassembled WGS sequence"/>
</dbReference>
<keyword evidence="8" id="KW-1185">Reference proteome</keyword>
<comment type="similarity">
    <text evidence="2 5">Belongs to the PqqA family.</text>
</comment>
<comment type="pathway">
    <text evidence="1 5">Cofactor biosynthesis; pyrroloquinoline quinone biosynthesis.</text>
</comment>
<evidence type="ECO:0000256" key="3">
    <source>
        <dbReference type="ARBA" id="ARBA00015086"/>
    </source>
</evidence>
<dbReference type="UniPathway" id="UPA00539"/>
<feature type="cross-link" description="Pyrroloquinoline quinone (Glu-Tyr)" evidence="5">
    <location>
        <begin position="16"/>
        <end position="20"/>
    </location>
</feature>
<dbReference type="EMBL" id="PVLR01000040">
    <property type="protein sequence ID" value="PRD68020.1"/>
    <property type="molecule type" value="Genomic_DNA"/>
</dbReference>
<evidence type="ECO:0000313" key="6">
    <source>
        <dbReference type="EMBL" id="MYZ54033.1"/>
    </source>
</evidence>
<sequence>MQWTPPSFTDLRFGFEITMYIANR</sequence>
<dbReference type="GO" id="GO:0018189">
    <property type="term" value="P:pyrroloquinoline quinone biosynthetic process"/>
    <property type="evidence" value="ECO:0007669"/>
    <property type="project" value="UniProtKB-UniRule"/>
</dbReference>
<evidence type="ECO:0000313" key="7">
    <source>
        <dbReference type="EMBL" id="PRD68020.1"/>
    </source>
</evidence>
<dbReference type="HAMAP" id="MF_00656">
    <property type="entry name" value="PQQ_syn_PqqA"/>
    <property type="match status" value="1"/>
</dbReference>
<keyword evidence="4 5" id="KW-0884">PQQ biosynthesis</keyword>
<dbReference type="AlphaFoldDB" id="A0A2S9KC54"/>
<reference evidence="6 9" key="2">
    <citation type="submission" date="2019-09" db="EMBL/GenBank/DDBJ databases">
        <title>Identification of Malikia spinosa a prominent benzene-, toluene-, and ethylbenzene-degrading bacterium: enrichment, isolation and whole genome sequencing.</title>
        <authorList>
            <person name="Tancsics A."/>
            <person name="Revesz F."/>
            <person name="Kriszt B."/>
        </authorList>
    </citation>
    <scope>NUCLEOTIDE SEQUENCE [LARGE SCALE GENOMIC DNA]</scope>
    <source>
        <strain evidence="6 9">AB6</strain>
    </source>
</reference>
<protein>
    <recommendedName>
        <fullName evidence="3 5">Coenzyme PQQ synthesis protein A</fullName>
    </recommendedName>
    <alternativeName>
        <fullName evidence="5">Pyrroloquinoline quinone biosynthesis protein A</fullName>
    </alternativeName>
</protein>
<comment type="function">
    <text evidence="5">Required for coenzyme pyrroloquinoline quinone (PQQ) biosynthesis. PQQ is probably formed by cross-linking a specific glutamate to a specific tyrosine residue and excising these residues from the peptide.</text>
</comment>
<dbReference type="Proteomes" id="UP000481947">
    <property type="component" value="Unassembled WGS sequence"/>
</dbReference>
<evidence type="ECO:0000256" key="4">
    <source>
        <dbReference type="ARBA" id="ARBA00022905"/>
    </source>
</evidence>
<proteinExistence type="inferred from homology"/>
<accession>A0A2S9KC54</accession>
<comment type="caution">
    <text evidence="7">The sequence shown here is derived from an EMBL/GenBank/DDBJ whole genome shotgun (WGS) entry which is preliminary data.</text>
</comment>
<reference evidence="7 8" key="1">
    <citation type="submission" date="2018-03" db="EMBL/GenBank/DDBJ databases">
        <title>Comparative genomics illustrates the genes involved in a hyperalkaliphilic mechanisms of Serpentinomonas isolated from highly-alkaline calcium-rich serpentinized springs.</title>
        <authorList>
            <person name="Suzuki S."/>
            <person name="Ishii S."/>
            <person name="Walworth N."/>
            <person name="Bird L."/>
            <person name="Kuenen J.G."/>
            <person name="Nealson K.H."/>
        </authorList>
    </citation>
    <scope>NUCLEOTIDE SEQUENCE [LARGE SCALE GENOMIC DNA]</scope>
    <source>
        <strain evidence="7 8">83</strain>
    </source>
</reference>
<evidence type="ECO:0000256" key="2">
    <source>
        <dbReference type="ARBA" id="ARBA00009325"/>
    </source>
</evidence>